<dbReference type="InterPro" id="IPR025269">
    <property type="entry name" value="SAM-like_dom"/>
</dbReference>
<dbReference type="RefSeq" id="WP_243802049.1">
    <property type="nucleotide sequence ID" value="NZ_CP094669.1"/>
</dbReference>
<dbReference type="SUPFAM" id="SSF56349">
    <property type="entry name" value="DNA breaking-rejoining enzymes"/>
    <property type="match status" value="1"/>
</dbReference>
<dbReference type="PANTHER" id="PTHR30349:SF64">
    <property type="entry name" value="PROPHAGE INTEGRASE INTD-RELATED"/>
    <property type="match status" value="1"/>
</dbReference>
<dbReference type="InterPro" id="IPR011010">
    <property type="entry name" value="DNA_brk_join_enz"/>
</dbReference>
<comment type="similarity">
    <text evidence="1">Belongs to the 'phage' integrase family.</text>
</comment>
<sequence length="440" mass="49576">MSQTRTTEHKEGKATVRAVYYTSKTLADGSHPFMLCITKNRQRKYLSTGLSLLPQYWNEKKTGYRQAIRKSYPDIQREALINSLADWEKKYDTAAGAIASNDEQHTVADVAQKAIEGRKATRRVQVLAYIDELIATMTASRQLGNARVYRDMRRQLAKFILDEYGTADVPFDRVTVSFCTEWENTLRASGNEGNTLSQRFRTLRAVLNKAIANGIAKPENYPFARNVAERHKFNVGKFDLSTTKRALTRDDVRKLETLQPTTERLRLAKNVFLFSFYVGGVNFIDLSNLRWHNLSRDADGHPRVNYVRRKTGGKFSVRLLAPAAAIVEYYRPTTHTGPDGYVFPIINDRRHQTPTQVNNRLHKLLRQVNADLKELAAEAGISTAITTYTARHSFATSLKHSGVATGVISESMGHKSEAVTAVYLDSFASSVLDSAFESLL</sequence>
<feature type="domain" description="Tyr recombinase" evidence="4">
    <location>
        <begin position="242"/>
        <end position="437"/>
    </location>
</feature>
<dbReference type="Pfam" id="PF13102">
    <property type="entry name" value="Phage_int_SAM_5"/>
    <property type="match status" value="1"/>
</dbReference>
<dbReference type="InterPro" id="IPR010998">
    <property type="entry name" value="Integrase_recombinase_N"/>
</dbReference>
<proteinExistence type="inferred from homology"/>
<keyword evidence="6" id="KW-1185">Reference proteome</keyword>
<dbReference type="InterPro" id="IPR050090">
    <property type="entry name" value="Tyrosine_recombinase_XerCD"/>
</dbReference>
<dbReference type="InterPro" id="IPR013762">
    <property type="entry name" value="Integrase-like_cat_sf"/>
</dbReference>
<name>A0ABY4D399_9BACT</name>
<reference evidence="5 6" key="1">
    <citation type="submission" date="2022-03" db="EMBL/GenBank/DDBJ databases">
        <title>Hymenobactersp. isolated from the air.</title>
        <authorList>
            <person name="Won M."/>
            <person name="Kwon S.-W."/>
        </authorList>
    </citation>
    <scope>NUCLEOTIDE SEQUENCE [LARGE SCALE GENOMIC DNA]</scope>
    <source>
        <strain evidence="5 6">KACC 21982</strain>
    </source>
</reference>
<dbReference type="PROSITE" id="PS51898">
    <property type="entry name" value="TYR_RECOMBINASE"/>
    <property type="match status" value="1"/>
</dbReference>
<gene>
    <name evidence="5" type="ORF">MTX78_09525</name>
</gene>
<protein>
    <submittedName>
        <fullName evidence="5">Site-specific integrase</fullName>
    </submittedName>
</protein>
<evidence type="ECO:0000256" key="3">
    <source>
        <dbReference type="ARBA" id="ARBA00023172"/>
    </source>
</evidence>
<organism evidence="5 6">
    <name type="scientific">Hymenobacter tibetensis</name>
    <dbReference type="NCBI Taxonomy" id="497967"/>
    <lineage>
        <taxon>Bacteria</taxon>
        <taxon>Pseudomonadati</taxon>
        <taxon>Bacteroidota</taxon>
        <taxon>Cytophagia</taxon>
        <taxon>Cytophagales</taxon>
        <taxon>Hymenobacteraceae</taxon>
        <taxon>Hymenobacter</taxon>
    </lineage>
</organism>
<dbReference type="PANTHER" id="PTHR30349">
    <property type="entry name" value="PHAGE INTEGRASE-RELATED"/>
    <property type="match status" value="1"/>
</dbReference>
<dbReference type="Gene3D" id="1.10.150.130">
    <property type="match status" value="1"/>
</dbReference>
<dbReference type="InterPro" id="IPR035386">
    <property type="entry name" value="Arm-DNA-bind_5"/>
</dbReference>
<evidence type="ECO:0000256" key="1">
    <source>
        <dbReference type="ARBA" id="ARBA00008857"/>
    </source>
</evidence>
<dbReference type="EMBL" id="CP094669">
    <property type="protein sequence ID" value="UOG76822.1"/>
    <property type="molecule type" value="Genomic_DNA"/>
</dbReference>
<dbReference type="Pfam" id="PF17293">
    <property type="entry name" value="Arm-DNA-bind_5"/>
    <property type="match status" value="1"/>
</dbReference>
<accession>A0ABY4D399</accession>
<dbReference type="Pfam" id="PF00589">
    <property type="entry name" value="Phage_integrase"/>
    <property type="match status" value="1"/>
</dbReference>
<keyword evidence="2" id="KW-0238">DNA-binding</keyword>
<keyword evidence="3" id="KW-0233">DNA recombination</keyword>
<dbReference type="CDD" id="cd01185">
    <property type="entry name" value="INTN1_C_like"/>
    <property type="match status" value="1"/>
</dbReference>
<dbReference type="Gene3D" id="1.10.443.10">
    <property type="entry name" value="Intergrase catalytic core"/>
    <property type="match status" value="1"/>
</dbReference>
<evidence type="ECO:0000313" key="6">
    <source>
        <dbReference type="Proteomes" id="UP000831113"/>
    </source>
</evidence>
<dbReference type="InterPro" id="IPR002104">
    <property type="entry name" value="Integrase_catalytic"/>
</dbReference>
<evidence type="ECO:0000259" key="4">
    <source>
        <dbReference type="PROSITE" id="PS51898"/>
    </source>
</evidence>
<evidence type="ECO:0000256" key="2">
    <source>
        <dbReference type="ARBA" id="ARBA00023125"/>
    </source>
</evidence>
<evidence type="ECO:0000313" key="5">
    <source>
        <dbReference type="EMBL" id="UOG76822.1"/>
    </source>
</evidence>
<dbReference type="Proteomes" id="UP000831113">
    <property type="component" value="Chromosome"/>
</dbReference>